<dbReference type="AlphaFoldDB" id="A0A7C8IEE7"/>
<keyword evidence="2" id="KW-1185">Reference proteome</keyword>
<evidence type="ECO:0000313" key="1">
    <source>
        <dbReference type="EMBL" id="KAF2877569.1"/>
    </source>
</evidence>
<organism evidence="1 2">
    <name type="scientific">Massariosphaeria phaeospora</name>
    <dbReference type="NCBI Taxonomy" id="100035"/>
    <lineage>
        <taxon>Eukaryota</taxon>
        <taxon>Fungi</taxon>
        <taxon>Dikarya</taxon>
        <taxon>Ascomycota</taxon>
        <taxon>Pezizomycotina</taxon>
        <taxon>Dothideomycetes</taxon>
        <taxon>Pleosporomycetidae</taxon>
        <taxon>Pleosporales</taxon>
        <taxon>Pleosporales incertae sedis</taxon>
        <taxon>Massariosphaeria</taxon>
    </lineage>
</organism>
<name>A0A7C8IEE7_9PLEO</name>
<protein>
    <submittedName>
        <fullName evidence="1">Uncharacterized protein</fullName>
    </submittedName>
</protein>
<sequence>MGLEDTMTTDYPLPIVMHRPFAILDDRYDAPLPFRHVLETSPVEPTVQTAMTSKRRRKLSRQQPSLFEQLPAEIRLQIYEYLGFSSSLNIIARYGKPPEDWIMRKPLEATFPEYNSHELRIDRVLSLKDGEAFDKFYQREGYWKQSKELLCLNRSIRAEVASILLGSVTVKFSYPLSCKPIHYYNWHNLYNRASVRPHGILKNMTIPAYKFTYMRDVKLISGRLGHSYMEPTGGRLGY</sequence>
<proteinExistence type="predicted"/>
<dbReference type="OrthoDB" id="3794085at2759"/>
<accession>A0A7C8IEE7</accession>
<reference evidence="1 2" key="1">
    <citation type="submission" date="2020-01" db="EMBL/GenBank/DDBJ databases">
        <authorList>
            <consortium name="DOE Joint Genome Institute"/>
            <person name="Haridas S."/>
            <person name="Albert R."/>
            <person name="Binder M."/>
            <person name="Bloem J."/>
            <person name="Labutti K."/>
            <person name="Salamov A."/>
            <person name="Andreopoulos B."/>
            <person name="Baker S.E."/>
            <person name="Barry K."/>
            <person name="Bills G."/>
            <person name="Bluhm B.H."/>
            <person name="Cannon C."/>
            <person name="Castanera R."/>
            <person name="Culley D.E."/>
            <person name="Daum C."/>
            <person name="Ezra D."/>
            <person name="Gonzalez J.B."/>
            <person name="Henrissat B."/>
            <person name="Kuo A."/>
            <person name="Liang C."/>
            <person name="Lipzen A."/>
            <person name="Lutzoni F."/>
            <person name="Magnuson J."/>
            <person name="Mondo S."/>
            <person name="Nolan M."/>
            <person name="Ohm R."/>
            <person name="Pangilinan J."/>
            <person name="Park H.-J.H."/>
            <person name="Ramirez L."/>
            <person name="Alfaro M."/>
            <person name="Sun H."/>
            <person name="Tritt A."/>
            <person name="Yoshinaga Y."/>
            <person name="Zwiers L.-H.L."/>
            <person name="Turgeon B.G."/>
            <person name="Goodwin S.B."/>
            <person name="Spatafora J.W."/>
            <person name="Crous P.W."/>
            <person name="Grigoriev I.V."/>
        </authorList>
    </citation>
    <scope>NUCLEOTIDE SEQUENCE [LARGE SCALE GENOMIC DNA]</scope>
    <source>
        <strain evidence="1 2">CBS 611.86</strain>
    </source>
</reference>
<gene>
    <name evidence="1" type="ORF">BDV95DRAFT_590128</name>
</gene>
<dbReference type="EMBL" id="JAADJZ010000002">
    <property type="protein sequence ID" value="KAF2877569.1"/>
    <property type="molecule type" value="Genomic_DNA"/>
</dbReference>
<evidence type="ECO:0000313" key="2">
    <source>
        <dbReference type="Proteomes" id="UP000481861"/>
    </source>
</evidence>
<dbReference type="Proteomes" id="UP000481861">
    <property type="component" value="Unassembled WGS sequence"/>
</dbReference>
<comment type="caution">
    <text evidence="1">The sequence shown here is derived from an EMBL/GenBank/DDBJ whole genome shotgun (WGS) entry which is preliminary data.</text>
</comment>